<dbReference type="AlphaFoldDB" id="A0A2J0LI81"/>
<feature type="coiled-coil region" evidence="11">
    <location>
        <begin position="550"/>
        <end position="577"/>
    </location>
</feature>
<dbReference type="GO" id="GO:0003677">
    <property type="term" value="F:DNA binding"/>
    <property type="evidence" value="ECO:0007669"/>
    <property type="project" value="UniProtKB-KW"/>
</dbReference>
<keyword evidence="5" id="KW-0862">Zinc</keyword>
<evidence type="ECO:0000256" key="11">
    <source>
        <dbReference type="SAM" id="Coils"/>
    </source>
</evidence>
<dbReference type="HAMAP" id="MF_00952">
    <property type="entry name" value="Topoisom_1_prok"/>
    <property type="match status" value="1"/>
</dbReference>
<dbReference type="InterPro" id="IPR003601">
    <property type="entry name" value="Topo_IA_2"/>
</dbReference>
<dbReference type="PANTHER" id="PTHR42785:SF1">
    <property type="entry name" value="DNA TOPOISOMERASE"/>
    <property type="match status" value="1"/>
</dbReference>
<keyword evidence="9 10" id="KW-0413">Isomerase</keyword>
<dbReference type="InterPro" id="IPR006171">
    <property type="entry name" value="TOPRIM_dom"/>
</dbReference>
<keyword evidence="6" id="KW-0460">Magnesium</keyword>
<comment type="function">
    <text evidence="10">Releases the supercoiling and torsional tension of DNA, which is introduced during the DNA replication and transcription, by transiently cleaving and rejoining one strand of the DNA duplex. Introduces a single-strand break via transesterification at a target site in duplex DNA. The scissile phosphodiester is attacked by the catalytic tyrosine of the enzyme, resulting in the formation of a DNA-(5'-phosphotyrosyl)-enzyme intermediate and the expulsion of a 3'-OH DNA strand. The free DNA strand then undergoes passage around the unbroken strand, thus removing DNA supercoils. Finally, in the religation step, the DNA 3'-OH attacks the covalent intermediate to expel the active-site tyrosine and restore the DNA phosphodiester backbone.</text>
</comment>
<evidence type="ECO:0000256" key="6">
    <source>
        <dbReference type="ARBA" id="ARBA00022842"/>
    </source>
</evidence>
<feature type="site" description="Interaction with DNA" evidence="10">
    <location>
        <position position="303"/>
    </location>
</feature>
<evidence type="ECO:0000256" key="5">
    <source>
        <dbReference type="ARBA" id="ARBA00022833"/>
    </source>
</evidence>
<evidence type="ECO:0000256" key="8">
    <source>
        <dbReference type="ARBA" id="ARBA00023125"/>
    </source>
</evidence>
<evidence type="ECO:0000259" key="13">
    <source>
        <dbReference type="PROSITE" id="PS52039"/>
    </source>
</evidence>
<gene>
    <name evidence="10" type="primary">topA</name>
    <name evidence="14" type="ORF">COW11_02580</name>
</gene>
<dbReference type="Gene3D" id="3.40.50.140">
    <property type="match status" value="1"/>
</dbReference>
<keyword evidence="3" id="KW-0479">Metal-binding</keyword>
<dbReference type="CDD" id="cd03363">
    <property type="entry name" value="TOPRIM_TopoIA_TopoI"/>
    <property type="match status" value="1"/>
</dbReference>
<dbReference type="Gene3D" id="3.30.65.10">
    <property type="entry name" value="Bacterial Topoisomerase I, domain 1"/>
    <property type="match status" value="2"/>
</dbReference>
<dbReference type="EC" id="5.6.2.1" evidence="10"/>
<dbReference type="SMART" id="SM00437">
    <property type="entry name" value="TOP1Ac"/>
    <property type="match status" value="1"/>
</dbReference>
<sequence length="658" mass="74846">MSKSLVIVESPAKASTINKFLGSDYLVRSSMGHIRDLPSSKMGIDVEDDFKPHYIAIPRRKKTIAQLKKDLTGKSTLYLAADPDREGEAICWHIANVLAKDNIQVHRVEFHEITKEAITNAFKHPRQIDMNMVNAQQARRILDRIVGYSISPLLWKNVGRGLSAGRVQSVALRLIVDRERQITAFAPKEYWEIEAELRKSAEKDKTFTTKLNKIDGKEPNLKNNKEADEVVKELEKANYVVADINKSQKIKKPRAPFTTSKLQQEAFNKLRYPAAKTMRIAQQLYEGVVLGTDEVTGLITYMRTDSVNVSKEAVEAVRDYILKKFSKTYLPASANVYKSKKSAQEAHEAIRPTHVMREPAQIEKYLTPEQFKLYELIWNKFVASQMRPAIYAVLSVDILAKEKYLFRAAASKCIFAGFMAVYPEKEENESALPELKKGEQLDLVKLIPSEHFTKPPARFSDASLIKALEEDGIGRPSTYVPIIETIVMRDYIRRISGYLHPTELGMTVCDLLIKHFPRILNIKFTAIMEEELDEIEEGKLEWVKVLKDFYQIFEKTLAKAQLNMKAVKKEVIQTKEICEKCGKPMVIKWGRLGKFMSCSDFPNCRNAKSLPTGVKCPKCGGDVVQRRSKKGNIFFGCSNYPNCDHITNRLPKPEEASS</sequence>
<feature type="active site" description="O-(5'-phospho-DNA)-tyrosine intermediate" evidence="10">
    <location>
        <position position="301"/>
    </location>
</feature>
<dbReference type="GO" id="GO:0005694">
    <property type="term" value="C:chromosome"/>
    <property type="evidence" value="ECO:0007669"/>
    <property type="project" value="InterPro"/>
</dbReference>
<dbReference type="Pfam" id="PF01751">
    <property type="entry name" value="Toprim"/>
    <property type="match status" value="1"/>
</dbReference>
<dbReference type="SUPFAM" id="SSF56712">
    <property type="entry name" value="Prokaryotic type I DNA topoisomerase"/>
    <property type="match status" value="1"/>
</dbReference>
<name>A0A2J0LI81_9BACT</name>
<dbReference type="Pfam" id="PF01396">
    <property type="entry name" value="Zn_ribbon_Top1"/>
    <property type="match status" value="2"/>
</dbReference>
<dbReference type="CDD" id="cd00186">
    <property type="entry name" value="TOP1Ac"/>
    <property type="match status" value="1"/>
</dbReference>
<comment type="catalytic activity">
    <reaction evidence="1 10">
        <text>ATP-independent breakage of single-stranded DNA, followed by passage and rejoining.</text>
        <dbReference type="EC" id="5.6.2.1"/>
    </reaction>
</comment>
<keyword evidence="8 10" id="KW-0238">DNA-binding</keyword>
<comment type="similarity">
    <text evidence="2 10">Belongs to the type IA topoisomerase family.</text>
</comment>
<dbReference type="InterPro" id="IPR023406">
    <property type="entry name" value="Topo_IA_AS"/>
</dbReference>
<feature type="domain" description="Toprim" evidence="12">
    <location>
        <begin position="3"/>
        <end position="113"/>
    </location>
</feature>
<dbReference type="GO" id="GO:0008270">
    <property type="term" value="F:zinc ion binding"/>
    <property type="evidence" value="ECO:0007669"/>
    <property type="project" value="UniProtKB-KW"/>
</dbReference>
<dbReference type="Gene3D" id="2.70.20.10">
    <property type="entry name" value="Topoisomerase I, domain 3"/>
    <property type="match status" value="1"/>
</dbReference>
<dbReference type="InterPro" id="IPR023405">
    <property type="entry name" value="Topo_IA_core_domain"/>
</dbReference>
<feature type="domain" description="Topo IA-type catalytic" evidence="13">
    <location>
        <begin position="129"/>
        <end position="557"/>
    </location>
</feature>
<dbReference type="EMBL" id="PFGP01000056">
    <property type="protein sequence ID" value="PIW66564.1"/>
    <property type="molecule type" value="Genomic_DNA"/>
</dbReference>
<evidence type="ECO:0000313" key="14">
    <source>
        <dbReference type="EMBL" id="PIW66564.1"/>
    </source>
</evidence>
<dbReference type="NCBIfam" id="TIGR01051">
    <property type="entry name" value="topA_bact"/>
    <property type="match status" value="1"/>
</dbReference>
<dbReference type="InterPro" id="IPR013498">
    <property type="entry name" value="Topo_IA_Znf"/>
</dbReference>
<feature type="site" description="Interaction with DNA" evidence="10">
    <location>
        <position position="155"/>
    </location>
</feature>
<feature type="site" description="Interaction with DNA" evidence="10">
    <location>
        <position position="140"/>
    </location>
</feature>
<dbReference type="InterPro" id="IPR013826">
    <property type="entry name" value="Topo_IA_cen_sub3"/>
</dbReference>
<evidence type="ECO:0000256" key="9">
    <source>
        <dbReference type="ARBA" id="ARBA00023235"/>
    </source>
</evidence>
<organism evidence="14 15">
    <name type="scientific">Candidatus Taenaricola geysiri</name>
    <dbReference type="NCBI Taxonomy" id="1974752"/>
    <lineage>
        <taxon>Bacteria</taxon>
        <taxon>Pseudomonadati</taxon>
        <taxon>Candidatus Omnitrophota</taxon>
        <taxon>Candidatus Taenaricola</taxon>
    </lineage>
</organism>
<keyword evidence="7 10" id="KW-0799">Topoisomerase</keyword>
<dbReference type="InterPro" id="IPR013497">
    <property type="entry name" value="Topo_IA_cen"/>
</dbReference>
<dbReference type="InterPro" id="IPR013825">
    <property type="entry name" value="Topo_IA_cen_sub2"/>
</dbReference>
<dbReference type="SMART" id="SM00436">
    <property type="entry name" value="TOP1Bc"/>
    <property type="match status" value="1"/>
</dbReference>
<dbReference type="PANTHER" id="PTHR42785">
    <property type="entry name" value="DNA TOPOISOMERASE, TYPE IA, CORE"/>
    <property type="match status" value="1"/>
</dbReference>
<feature type="site" description="Interaction with DNA" evidence="10">
    <location>
        <position position="489"/>
    </location>
</feature>
<dbReference type="PROSITE" id="PS52039">
    <property type="entry name" value="TOPO_IA_2"/>
    <property type="match status" value="1"/>
</dbReference>
<reference evidence="14 15" key="1">
    <citation type="submission" date="2017-09" db="EMBL/GenBank/DDBJ databases">
        <title>Depth-based differentiation of microbial function through sediment-hosted aquifers and enrichment of novel symbionts in the deep terrestrial subsurface.</title>
        <authorList>
            <person name="Probst A.J."/>
            <person name="Ladd B."/>
            <person name="Jarett J.K."/>
            <person name="Geller-Mcgrath D.E."/>
            <person name="Sieber C.M."/>
            <person name="Emerson J.B."/>
            <person name="Anantharaman K."/>
            <person name="Thomas B.C."/>
            <person name="Malmstrom R."/>
            <person name="Stieglmeier M."/>
            <person name="Klingl A."/>
            <person name="Woyke T."/>
            <person name="Ryan C.M."/>
            <person name="Banfield J.F."/>
        </authorList>
    </citation>
    <scope>NUCLEOTIDE SEQUENCE [LARGE SCALE GENOMIC DNA]</scope>
    <source>
        <strain evidence="14">CG12_big_fil_rev_8_21_14_0_65_43_15</strain>
    </source>
</reference>
<evidence type="ECO:0000256" key="2">
    <source>
        <dbReference type="ARBA" id="ARBA00009446"/>
    </source>
</evidence>
<dbReference type="InterPro" id="IPR000380">
    <property type="entry name" value="Topo_IA"/>
</dbReference>
<feature type="site" description="Interaction with DNA" evidence="10">
    <location>
        <position position="143"/>
    </location>
</feature>
<keyword evidence="11" id="KW-0175">Coiled coil</keyword>
<evidence type="ECO:0000256" key="10">
    <source>
        <dbReference type="HAMAP-Rule" id="MF_00952"/>
    </source>
</evidence>
<dbReference type="PRINTS" id="PR00417">
    <property type="entry name" value="PRTPISMRASEI"/>
</dbReference>
<feature type="region of interest" description="Interaction with DNA" evidence="10">
    <location>
        <begin position="163"/>
        <end position="168"/>
    </location>
</feature>
<feature type="site" description="Interaction with DNA" evidence="10">
    <location>
        <position position="33"/>
    </location>
</feature>
<dbReference type="InterPro" id="IPR028612">
    <property type="entry name" value="Topoisom_1_IA"/>
</dbReference>
<dbReference type="GO" id="GO:0006265">
    <property type="term" value="P:DNA topological change"/>
    <property type="evidence" value="ECO:0007669"/>
    <property type="project" value="UniProtKB-UniRule"/>
</dbReference>
<comment type="caution">
    <text evidence="14">The sequence shown here is derived from an EMBL/GenBank/DDBJ whole genome shotgun (WGS) entry which is preliminary data.</text>
</comment>
<dbReference type="InterPro" id="IPR005733">
    <property type="entry name" value="TopoI_bac-type"/>
</dbReference>
<evidence type="ECO:0000256" key="4">
    <source>
        <dbReference type="ARBA" id="ARBA00022771"/>
    </source>
</evidence>
<feature type="site" description="Interaction with DNA" evidence="10">
    <location>
        <position position="148"/>
    </location>
</feature>
<dbReference type="Gene3D" id="1.10.290.10">
    <property type="entry name" value="Topoisomerase I, domain 4"/>
    <property type="match status" value="1"/>
</dbReference>
<evidence type="ECO:0000256" key="7">
    <source>
        <dbReference type="ARBA" id="ARBA00023029"/>
    </source>
</evidence>
<evidence type="ECO:0000256" key="1">
    <source>
        <dbReference type="ARBA" id="ARBA00000213"/>
    </source>
</evidence>
<evidence type="ECO:0000259" key="12">
    <source>
        <dbReference type="PROSITE" id="PS50880"/>
    </source>
</evidence>
<comment type="subunit">
    <text evidence="10">Monomer.</text>
</comment>
<accession>A0A2J0LI81</accession>
<proteinExistence type="inferred from homology"/>
<dbReference type="PROSITE" id="PS00396">
    <property type="entry name" value="TOPO_IA_1"/>
    <property type="match status" value="1"/>
</dbReference>
<dbReference type="GO" id="GO:0003917">
    <property type="term" value="F:DNA topoisomerase type I (single strand cut, ATP-independent) activity"/>
    <property type="evidence" value="ECO:0007669"/>
    <property type="project" value="UniProtKB-UniRule"/>
</dbReference>
<keyword evidence="4" id="KW-0863">Zinc-finger</keyword>
<evidence type="ECO:0000313" key="15">
    <source>
        <dbReference type="Proteomes" id="UP000231267"/>
    </source>
</evidence>
<dbReference type="InterPro" id="IPR013824">
    <property type="entry name" value="Topo_IA_cen_sub1"/>
</dbReference>
<dbReference type="Gene3D" id="1.10.460.10">
    <property type="entry name" value="Topoisomerase I, domain 2"/>
    <property type="match status" value="1"/>
</dbReference>
<protein>
    <recommendedName>
        <fullName evidence="10">DNA topoisomerase 1</fullName>
        <ecNumber evidence="10">5.6.2.1</ecNumber>
    </recommendedName>
    <alternativeName>
        <fullName evidence="10">DNA topoisomerase I</fullName>
    </alternativeName>
</protein>
<dbReference type="SUPFAM" id="SSF57783">
    <property type="entry name" value="Zinc beta-ribbon"/>
    <property type="match status" value="2"/>
</dbReference>
<evidence type="ECO:0000256" key="3">
    <source>
        <dbReference type="ARBA" id="ARBA00022723"/>
    </source>
</evidence>
<feature type="site" description="Interaction with DNA" evidence="10">
    <location>
        <position position="139"/>
    </location>
</feature>
<dbReference type="Proteomes" id="UP000231267">
    <property type="component" value="Unassembled WGS sequence"/>
</dbReference>
<dbReference type="PROSITE" id="PS50880">
    <property type="entry name" value="TOPRIM"/>
    <property type="match status" value="1"/>
</dbReference>
<dbReference type="InterPro" id="IPR034149">
    <property type="entry name" value="TOPRIM_TopoI"/>
</dbReference>
<dbReference type="InterPro" id="IPR003602">
    <property type="entry name" value="Topo_IA_DNA-bd_dom"/>
</dbReference>
<dbReference type="SMART" id="SM00493">
    <property type="entry name" value="TOPRIM"/>
    <property type="match status" value="1"/>
</dbReference>
<dbReference type="Pfam" id="PF01131">
    <property type="entry name" value="Topoisom_bac"/>
    <property type="match status" value="1"/>
</dbReference>